<comment type="caution">
    <text evidence="1">The sequence shown here is derived from an EMBL/GenBank/DDBJ whole genome shotgun (WGS) entry which is preliminary data.</text>
</comment>
<evidence type="ECO:0000313" key="1">
    <source>
        <dbReference type="EMBL" id="KAJ2981408.1"/>
    </source>
</evidence>
<proteinExistence type="predicted"/>
<name>A0ACC1NSU0_9HYPO</name>
<protein>
    <submittedName>
        <fullName evidence="1">Uncharacterized protein</fullName>
    </submittedName>
</protein>
<organism evidence="1 2">
    <name type="scientific">Zarea fungicola</name>
    <dbReference type="NCBI Taxonomy" id="93591"/>
    <lineage>
        <taxon>Eukaryota</taxon>
        <taxon>Fungi</taxon>
        <taxon>Dikarya</taxon>
        <taxon>Ascomycota</taxon>
        <taxon>Pezizomycotina</taxon>
        <taxon>Sordariomycetes</taxon>
        <taxon>Hypocreomycetidae</taxon>
        <taxon>Hypocreales</taxon>
        <taxon>Cordycipitaceae</taxon>
        <taxon>Zarea</taxon>
    </lineage>
</organism>
<dbReference type="Proteomes" id="UP001143910">
    <property type="component" value="Unassembled WGS sequence"/>
</dbReference>
<gene>
    <name evidence="1" type="ORF">NQ176_g2045</name>
</gene>
<accession>A0ACC1NSU0</accession>
<dbReference type="EMBL" id="JANJQO010000132">
    <property type="protein sequence ID" value="KAJ2981408.1"/>
    <property type="molecule type" value="Genomic_DNA"/>
</dbReference>
<reference evidence="1" key="1">
    <citation type="submission" date="2022-08" db="EMBL/GenBank/DDBJ databases">
        <title>Genome Sequence of Lecanicillium fungicola.</title>
        <authorList>
            <person name="Buettner E."/>
        </authorList>
    </citation>
    <scope>NUCLEOTIDE SEQUENCE</scope>
    <source>
        <strain evidence="1">Babe33</strain>
    </source>
</reference>
<keyword evidence="2" id="KW-1185">Reference proteome</keyword>
<evidence type="ECO:0000313" key="2">
    <source>
        <dbReference type="Proteomes" id="UP001143910"/>
    </source>
</evidence>
<sequence length="339" mass="36389">MAAQGLVLLTGATGFIGFRTLVFLLEKGYNVRCAVRNEAGYERIKALKSAAPYASQMQSILVPDITVPGAYDEAVKGVDYVIHAASPFAAPALLSSEEYEANYIQPAIAGTVGMLDSATKASSIKRVVITASILSIMSLQDGAKSVVITETNRTGNSKGPWPSWLAAYSSSKVAALEATEEWTKKNLHTFDLINIEPCFVIGRDETATDVGALLKGSNYMALAHVIGHGQANPAPGIPVHVDDVAAMHVQALDSSIPGNEDYLSVAEPIQWTETIELVKKHFPKEVEAGIFSFNGTPITAPLITDNSKARKTFGINFKTYEEQILSVAKQYLELVKQAA</sequence>